<proteinExistence type="predicted"/>
<organism evidence="4">
    <name type="scientific">Gongylonema pulchrum</name>
    <dbReference type="NCBI Taxonomy" id="637853"/>
    <lineage>
        <taxon>Eukaryota</taxon>
        <taxon>Metazoa</taxon>
        <taxon>Ecdysozoa</taxon>
        <taxon>Nematoda</taxon>
        <taxon>Chromadorea</taxon>
        <taxon>Rhabditida</taxon>
        <taxon>Spirurina</taxon>
        <taxon>Spiruromorpha</taxon>
        <taxon>Spiruroidea</taxon>
        <taxon>Gongylonematidae</taxon>
        <taxon>Gongylonema</taxon>
    </lineage>
</organism>
<dbReference type="Proteomes" id="UP000271098">
    <property type="component" value="Unassembled WGS sequence"/>
</dbReference>
<accession>A0A183CZ28</accession>
<evidence type="ECO:0000313" key="2">
    <source>
        <dbReference type="EMBL" id="VDK30786.1"/>
    </source>
</evidence>
<dbReference type="GO" id="GO:0005739">
    <property type="term" value="C:mitochondrion"/>
    <property type="evidence" value="ECO:0007669"/>
    <property type="project" value="TreeGrafter"/>
</dbReference>
<keyword evidence="3" id="KW-1185">Reference proteome</keyword>
<dbReference type="Gene3D" id="3.40.50.720">
    <property type="entry name" value="NAD(P)-binding Rossmann-like Domain"/>
    <property type="match status" value="1"/>
</dbReference>
<evidence type="ECO:0000256" key="1">
    <source>
        <dbReference type="ARBA" id="ARBA00023002"/>
    </source>
</evidence>
<dbReference type="Pfam" id="PF13561">
    <property type="entry name" value="adh_short_C2"/>
    <property type="match status" value="1"/>
</dbReference>
<dbReference type="InterPro" id="IPR002347">
    <property type="entry name" value="SDR_fam"/>
</dbReference>
<dbReference type="SUPFAM" id="SSF51735">
    <property type="entry name" value="NAD(P)-binding Rossmann-fold domains"/>
    <property type="match status" value="1"/>
</dbReference>
<dbReference type="PANTHER" id="PTHR43658">
    <property type="entry name" value="SHORT-CHAIN DEHYDROGENASE/REDUCTASE"/>
    <property type="match status" value="1"/>
</dbReference>
<name>A0A183CZ28_9BILA</name>
<evidence type="ECO:0000313" key="4">
    <source>
        <dbReference type="WBParaSite" id="GPUH_0000172301-mRNA-1"/>
    </source>
</evidence>
<dbReference type="OrthoDB" id="1274115at2759"/>
<dbReference type="AlphaFoldDB" id="A0A183CZ28"/>
<dbReference type="GO" id="GO:0006631">
    <property type="term" value="P:fatty acid metabolic process"/>
    <property type="evidence" value="ECO:0007669"/>
    <property type="project" value="TreeGrafter"/>
</dbReference>
<protein>
    <submittedName>
        <fullName evidence="4">3-hydroxyacyl-CoA dehydrogenase type-2</fullName>
    </submittedName>
</protein>
<reference evidence="4" key="1">
    <citation type="submission" date="2016-06" db="UniProtKB">
        <authorList>
            <consortium name="WormBaseParasite"/>
        </authorList>
    </citation>
    <scope>IDENTIFICATION</scope>
</reference>
<dbReference type="GO" id="GO:0008210">
    <property type="term" value="P:estrogen metabolic process"/>
    <property type="evidence" value="ECO:0007669"/>
    <property type="project" value="TreeGrafter"/>
</dbReference>
<evidence type="ECO:0000313" key="3">
    <source>
        <dbReference type="Proteomes" id="UP000271098"/>
    </source>
</evidence>
<gene>
    <name evidence="2" type="ORF">GPUH_LOCUS1719</name>
</gene>
<dbReference type="PANTHER" id="PTHR43658:SF8">
    <property type="entry name" value="17-BETA-HYDROXYSTEROID DEHYDROGENASE 14-RELATED"/>
    <property type="match status" value="1"/>
</dbReference>
<dbReference type="WBParaSite" id="GPUH_0000172301-mRNA-1">
    <property type="protein sequence ID" value="GPUH_0000172301-mRNA-1"/>
    <property type="gene ID" value="GPUH_0000172301"/>
</dbReference>
<keyword evidence="1" id="KW-0560">Oxidoreductase</keyword>
<reference evidence="2 3" key="2">
    <citation type="submission" date="2018-11" db="EMBL/GenBank/DDBJ databases">
        <authorList>
            <consortium name="Pathogen Informatics"/>
        </authorList>
    </citation>
    <scope>NUCLEOTIDE SEQUENCE [LARGE SCALE GENOMIC DNA]</scope>
</reference>
<dbReference type="GO" id="GO:0008209">
    <property type="term" value="P:androgen metabolic process"/>
    <property type="evidence" value="ECO:0007669"/>
    <property type="project" value="TreeGrafter"/>
</dbReference>
<dbReference type="InterPro" id="IPR036291">
    <property type="entry name" value="NAD(P)-bd_dom_sf"/>
</dbReference>
<dbReference type="GO" id="GO:0004303">
    <property type="term" value="F:estradiol 17-beta-dehydrogenase [NAD(P)+] activity"/>
    <property type="evidence" value="ECO:0007669"/>
    <property type="project" value="TreeGrafter"/>
</dbReference>
<sequence>MSSGAINSATLALARDHSLDGVRFVTVAPGIFRTRVITSNMTELNLEVYEKLVQLPTRLGSPEEFAALVLHIIENRYLNGEIIRLDGALRIPP</sequence>
<dbReference type="EMBL" id="UYRT01002212">
    <property type="protein sequence ID" value="VDK30786.1"/>
    <property type="molecule type" value="Genomic_DNA"/>
</dbReference>